<dbReference type="EMBL" id="KB310466">
    <property type="protein sequence ID" value="ELT91502.1"/>
    <property type="molecule type" value="Genomic_DNA"/>
</dbReference>
<evidence type="ECO:0000259" key="5">
    <source>
        <dbReference type="PROSITE" id="PS50002"/>
    </source>
</evidence>
<dbReference type="InterPro" id="IPR050384">
    <property type="entry name" value="Endophilin_SH3RF"/>
</dbReference>
<feature type="domain" description="BAR" evidence="6">
    <location>
        <begin position="24"/>
        <end position="282"/>
    </location>
</feature>
<dbReference type="Pfam" id="PF00018">
    <property type="entry name" value="SH3_1"/>
    <property type="match status" value="1"/>
</dbReference>
<accession>R7TDC6</accession>
<dbReference type="Gene3D" id="1.20.1270.60">
    <property type="entry name" value="Arfaptin homology (AH) domain/BAR domain"/>
    <property type="match status" value="1"/>
</dbReference>
<dbReference type="InterPro" id="IPR001452">
    <property type="entry name" value="SH3_domain"/>
</dbReference>
<dbReference type="SUPFAM" id="SSF103657">
    <property type="entry name" value="BAR/IMD domain-like"/>
    <property type="match status" value="1"/>
</dbReference>
<feature type="region of interest" description="Disordered" evidence="4">
    <location>
        <begin position="277"/>
        <end position="315"/>
    </location>
</feature>
<dbReference type="Gene3D" id="2.30.30.40">
    <property type="entry name" value="SH3 Domains"/>
    <property type="match status" value="1"/>
</dbReference>
<evidence type="ECO:0000256" key="3">
    <source>
        <dbReference type="PROSITE-ProRule" id="PRU00192"/>
    </source>
</evidence>
<keyword evidence="2 3" id="KW-0728">SH3 domain</keyword>
<dbReference type="Pfam" id="PF03114">
    <property type="entry name" value="BAR"/>
    <property type="match status" value="1"/>
</dbReference>
<dbReference type="EMBL" id="AMQN01002930">
    <property type="status" value="NOT_ANNOTATED_CDS"/>
    <property type="molecule type" value="Genomic_DNA"/>
</dbReference>
<dbReference type="CDD" id="cd07594">
    <property type="entry name" value="BAR_Endophilin_B"/>
    <property type="match status" value="1"/>
</dbReference>
<dbReference type="SUPFAM" id="SSF50044">
    <property type="entry name" value="SH3-domain"/>
    <property type="match status" value="1"/>
</dbReference>
<dbReference type="SMART" id="SM00721">
    <property type="entry name" value="BAR"/>
    <property type="match status" value="1"/>
</dbReference>
<evidence type="ECO:0000256" key="1">
    <source>
        <dbReference type="ARBA" id="ARBA00006697"/>
    </source>
</evidence>
<dbReference type="InterPro" id="IPR027267">
    <property type="entry name" value="AH/BAR_dom_sf"/>
</dbReference>
<reference evidence="7 9" key="2">
    <citation type="journal article" date="2013" name="Nature">
        <title>Insights into bilaterian evolution from three spiralian genomes.</title>
        <authorList>
            <person name="Simakov O."/>
            <person name="Marletaz F."/>
            <person name="Cho S.J."/>
            <person name="Edsinger-Gonzales E."/>
            <person name="Havlak P."/>
            <person name="Hellsten U."/>
            <person name="Kuo D.H."/>
            <person name="Larsson T."/>
            <person name="Lv J."/>
            <person name="Arendt D."/>
            <person name="Savage R."/>
            <person name="Osoegawa K."/>
            <person name="de Jong P."/>
            <person name="Grimwood J."/>
            <person name="Chapman J.A."/>
            <person name="Shapiro H."/>
            <person name="Aerts A."/>
            <person name="Otillar R.P."/>
            <person name="Terry A.Y."/>
            <person name="Boore J.L."/>
            <person name="Grigoriev I.V."/>
            <person name="Lindberg D.R."/>
            <person name="Seaver E.C."/>
            <person name="Weisblat D.A."/>
            <person name="Putnam N.H."/>
            <person name="Rokhsar D.S."/>
        </authorList>
    </citation>
    <scope>NUCLEOTIDE SEQUENCE</scope>
    <source>
        <strain evidence="7 9">I ESC-2004</strain>
    </source>
</reference>
<evidence type="ECO:0000313" key="7">
    <source>
        <dbReference type="EMBL" id="ELT91502.1"/>
    </source>
</evidence>
<dbReference type="OrthoDB" id="14167at2759"/>
<reference evidence="8" key="3">
    <citation type="submission" date="2015-06" db="UniProtKB">
        <authorList>
            <consortium name="EnsemblMetazoa"/>
        </authorList>
    </citation>
    <scope>IDENTIFICATION</scope>
</reference>
<dbReference type="HOGENOM" id="CLU_043817_1_1_1"/>
<feature type="domain" description="SH3" evidence="5">
    <location>
        <begin position="316"/>
        <end position="375"/>
    </location>
</feature>
<dbReference type="AlphaFoldDB" id="R7TDC6"/>
<evidence type="ECO:0000259" key="6">
    <source>
        <dbReference type="PROSITE" id="PS51021"/>
    </source>
</evidence>
<dbReference type="SMART" id="SM00326">
    <property type="entry name" value="SH3"/>
    <property type="match status" value="1"/>
</dbReference>
<dbReference type="PANTHER" id="PTHR14167">
    <property type="entry name" value="SH3 DOMAIN-CONTAINING"/>
    <property type="match status" value="1"/>
</dbReference>
<dbReference type="FunCoup" id="R7TDC6">
    <property type="interactions" value="556"/>
</dbReference>
<sequence>MDGHFKKFAADAGTLFNRAKQYTEEKLGHAEKTELDAHFENLLQRADKTRAWTERILRNTEAVLQPNPTARMEEFFYDKLDKKLDRKTNTEFLGDDMINAGQEFGSGTSYGSALIKCGQTEQKLGQAERDFLSSSANNFLQPLKAFLDGDMKTVQKERKILETKRLDLDAAKARLRRAKSQGNKESFNLPLLFPKGEEGHILTVRDRASHSAEADLRVAQAEFDRQAEITKLLLEGISSTHAHHLRCLHDFVEAQQTYYAQCQQYMGDLQRQLGSYGGSGKGAGGSTSPSISNPLYPPTSLPTAPAPDQILNHNDESKRRAKVLYDYDAANMSELTLVADEIIHVENIPGSTDWVMAHRNSQQGKVPITYLEIMN</sequence>
<name>R7TDC6_CAPTE</name>
<dbReference type="PROSITE" id="PS51021">
    <property type="entry name" value="BAR"/>
    <property type="match status" value="1"/>
</dbReference>
<evidence type="ECO:0000313" key="9">
    <source>
        <dbReference type="Proteomes" id="UP000014760"/>
    </source>
</evidence>
<evidence type="ECO:0000256" key="4">
    <source>
        <dbReference type="SAM" id="MobiDB-lite"/>
    </source>
</evidence>
<dbReference type="Proteomes" id="UP000014760">
    <property type="component" value="Unassembled WGS sequence"/>
</dbReference>
<gene>
    <name evidence="7" type="ORF">CAPTEDRAFT_172037</name>
</gene>
<proteinExistence type="inferred from homology"/>
<dbReference type="STRING" id="283909.R7TDC6"/>
<dbReference type="PANTHER" id="PTHR14167:SF76">
    <property type="entry name" value="ENDOPHILIN B, ISOFORM A"/>
    <property type="match status" value="1"/>
</dbReference>
<evidence type="ECO:0000313" key="8">
    <source>
        <dbReference type="EnsemblMetazoa" id="CapteP172037"/>
    </source>
</evidence>
<organism evidence="7">
    <name type="scientific">Capitella teleta</name>
    <name type="common">Polychaete worm</name>
    <dbReference type="NCBI Taxonomy" id="283909"/>
    <lineage>
        <taxon>Eukaryota</taxon>
        <taxon>Metazoa</taxon>
        <taxon>Spiralia</taxon>
        <taxon>Lophotrochozoa</taxon>
        <taxon>Annelida</taxon>
        <taxon>Polychaeta</taxon>
        <taxon>Sedentaria</taxon>
        <taxon>Scolecida</taxon>
        <taxon>Capitellidae</taxon>
        <taxon>Capitella</taxon>
    </lineage>
</organism>
<protein>
    <submittedName>
        <fullName evidence="7 8">Uncharacterized protein</fullName>
    </submittedName>
</protein>
<evidence type="ECO:0000256" key="2">
    <source>
        <dbReference type="ARBA" id="ARBA00022443"/>
    </source>
</evidence>
<dbReference type="GO" id="GO:0016020">
    <property type="term" value="C:membrane"/>
    <property type="evidence" value="ECO:0007669"/>
    <property type="project" value="TreeGrafter"/>
</dbReference>
<dbReference type="OMA" id="DWIMAER"/>
<comment type="similarity">
    <text evidence="1">Belongs to the endophilin family.</text>
</comment>
<dbReference type="InterPro" id="IPR036028">
    <property type="entry name" value="SH3-like_dom_sf"/>
</dbReference>
<dbReference type="GO" id="GO:0061024">
    <property type="term" value="P:membrane organization"/>
    <property type="evidence" value="ECO:0007669"/>
    <property type="project" value="TreeGrafter"/>
</dbReference>
<dbReference type="EnsemblMetazoa" id="CapteT172037">
    <property type="protein sequence ID" value="CapteP172037"/>
    <property type="gene ID" value="CapteG172037"/>
</dbReference>
<dbReference type="InterPro" id="IPR004148">
    <property type="entry name" value="BAR_dom"/>
</dbReference>
<dbReference type="GO" id="GO:0005737">
    <property type="term" value="C:cytoplasm"/>
    <property type="evidence" value="ECO:0007669"/>
    <property type="project" value="InterPro"/>
</dbReference>
<dbReference type="PROSITE" id="PS50002">
    <property type="entry name" value="SH3"/>
    <property type="match status" value="1"/>
</dbReference>
<reference evidence="9" key="1">
    <citation type="submission" date="2012-12" db="EMBL/GenBank/DDBJ databases">
        <authorList>
            <person name="Hellsten U."/>
            <person name="Grimwood J."/>
            <person name="Chapman J.A."/>
            <person name="Shapiro H."/>
            <person name="Aerts A."/>
            <person name="Otillar R.P."/>
            <person name="Terry A.Y."/>
            <person name="Boore J.L."/>
            <person name="Simakov O."/>
            <person name="Marletaz F."/>
            <person name="Cho S.-J."/>
            <person name="Edsinger-Gonzales E."/>
            <person name="Havlak P."/>
            <person name="Kuo D.-H."/>
            <person name="Larsson T."/>
            <person name="Lv J."/>
            <person name="Arendt D."/>
            <person name="Savage R."/>
            <person name="Osoegawa K."/>
            <person name="de Jong P."/>
            <person name="Lindberg D.R."/>
            <person name="Seaver E.C."/>
            <person name="Weisblat D.A."/>
            <person name="Putnam N.H."/>
            <person name="Grigoriev I.V."/>
            <person name="Rokhsar D.S."/>
        </authorList>
    </citation>
    <scope>NUCLEOTIDE SEQUENCE</scope>
    <source>
        <strain evidence="9">I ESC-2004</strain>
    </source>
</reference>
<keyword evidence="9" id="KW-1185">Reference proteome</keyword>